<name>A0A813QRF2_9BILA</name>
<gene>
    <name evidence="2" type="ORF">GPM918_LOCUS1994</name>
    <name evidence="3" type="ORF">OVA965_LOCUS6452</name>
    <name evidence="4" type="ORF">SRO942_LOCUS1994</name>
    <name evidence="5" type="ORF">TMI583_LOCUS6447</name>
</gene>
<dbReference type="OrthoDB" id="2587928at2759"/>
<comment type="caution">
    <text evidence="2">The sequence shown here is derived from an EMBL/GenBank/DDBJ whole genome shotgun (WGS) entry which is preliminary data.</text>
</comment>
<reference evidence="2" key="1">
    <citation type="submission" date="2021-02" db="EMBL/GenBank/DDBJ databases">
        <authorList>
            <person name="Nowell W R."/>
        </authorList>
    </citation>
    <scope>NUCLEOTIDE SEQUENCE</scope>
</reference>
<keyword evidence="6" id="KW-1185">Reference proteome</keyword>
<dbReference type="EMBL" id="CAJNOK010001945">
    <property type="protein sequence ID" value="CAF0837109.1"/>
    <property type="molecule type" value="Genomic_DNA"/>
</dbReference>
<evidence type="ECO:0000259" key="1">
    <source>
        <dbReference type="PROSITE" id="PS50927"/>
    </source>
</evidence>
<organism evidence="2 6">
    <name type="scientific">Didymodactylos carnosus</name>
    <dbReference type="NCBI Taxonomy" id="1234261"/>
    <lineage>
        <taxon>Eukaryota</taxon>
        <taxon>Metazoa</taxon>
        <taxon>Spiralia</taxon>
        <taxon>Gnathifera</taxon>
        <taxon>Rotifera</taxon>
        <taxon>Eurotatoria</taxon>
        <taxon>Bdelloidea</taxon>
        <taxon>Philodinida</taxon>
        <taxon>Philodinidae</taxon>
        <taxon>Didymodactylos</taxon>
    </lineage>
</organism>
<dbReference type="InterPro" id="IPR001480">
    <property type="entry name" value="Bulb-type_lectin_dom"/>
</dbReference>
<evidence type="ECO:0000313" key="4">
    <source>
        <dbReference type="EMBL" id="CAF3554515.1"/>
    </source>
</evidence>
<evidence type="ECO:0000313" key="3">
    <source>
        <dbReference type="EMBL" id="CAF0837109.1"/>
    </source>
</evidence>
<dbReference type="Proteomes" id="UP000677228">
    <property type="component" value="Unassembled WGS sequence"/>
</dbReference>
<evidence type="ECO:0000313" key="5">
    <source>
        <dbReference type="EMBL" id="CAF3621945.1"/>
    </source>
</evidence>
<dbReference type="Proteomes" id="UP000663829">
    <property type="component" value="Unassembled WGS sequence"/>
</dbReference>
<evidence type="ECO:0000313" key="2">
    <source>
        <dbReference type="EMBL" id="CAF0772295.1"/>
    </source>
</evidence>
<protein>
    <recommendedName>
        <fullName evidence="1">Bulb-type lectin domain-containing protein</fullName>
    </recommendedName>
</protein>
<proteinExistence type="predicted"/>
<dbReference type="SUPFAM" id="SSF51110">
    <property type="entry name" value="alpha-D-mannose-specific plant lectins"/>
    <property type="match status" value="1"/>
</dbReference>
<feature type="domain" description="Bulb-type lectin" evidence="1">
    <location>
        <begin position="1"/>
        <end position="113"/>
    </location>
</feature>
<dbReference type="Proteomes" id="UP000681722">
    <property type="component" value="Unassembled WGS sequence"/>
</dbReference>
<dbReference type="EMBL" id="CAJOBC010000207">
    <property type="protein sequence ID" value="CAF3554515.1"/>
    <property type="molecule type" value="Genomic_DNA"/>
</dbReference>
<dbReference type="InterPro" id="IPR036426">
    <property type="entry name" value="Bulb-type_lectin_dom_sf"/>
</dbReference>
<accession>A0A813QRF2</accession>
<dbReference type="EMBL" id="CAJNOQ010000207">
    <property type="protein sequence ID" value="CAF0772295.1"/>
    <property type="molecule type" value="Genomic_DNA"/>
</dbReference>
<sequence length="113" mass="12024">MATAAMGLFSGSANIEIGGPTDNQLVDHVYSYEPRGCYGQKNNTIWAQSAFIKTGIAIGPAVWRGDTTNYNRNGDGNIVIYGDQGALWATATNPSGTKFSPYLQVYNSIGAVI</sequence>
<dbReference type="PROSITE" id="PS50927">
    <property type="entry name" value="BULB_LECTIN"/>
    <property type="match status" value="1"/>
</dbReference>
<evidence type="ECO:0000313" key="6">
    <source>
        <dbReference type="Proteomes" id="UP000663829"/>
    </source>
</evidence>
<dbReference type="EMBL" id="CAJOBA010001944">
    <property type="protein sequence ID" value="CAF3621945.1"/>
    <property type="molecule type" value="Genomic_DNA"/>
</dbReference>
<dbReference type="Proteomes" id="UP000682733">
    <property type="component" value="Unassembled WGS sequence"/>
</dbReference>
<dbReference type="AlphaFoldDB" id="A0A813QRF2"/>